<name>A0A1I1XSB3_9BURK</name>
<protein>
    <submittedName>
        <fullName evidence="1">P2 phage tail completion protein R (GpR)</fullName>
    </submittedName>
</protein>
<sequence length="169" mass="18808">MWKLSSLRRVIEAAVPDLARDPERLIVMATEGATVSTLAGGLSFVYQYTAAITVLDYTGHTDALFVPILAWARVHQSELLDNPNAQRVEFTVEHLNDAAVDIGIRVPLTERAIVKADPGHPTRFNVTHPAEPCHPGGQCLPEHWELWLKDAKLAEWDIPMPPEQSRFAL</sequence>
<proteinExistence type="predicted"/>
<evidence type="ECO:0000313" key="1">
    <source>
        <dbReference type="EMBL" id="SFE10215.1"/>
    </source>
</evidence>
<dbReference type="AlphaFoldDB" id="A0A1I1XSB3"/>
<reference evidence="2" key="1">
    <citation type="submission" date="2016-10" db="EMBL/GenBank/DDBJ databases">
        <authorList>
            <person name="Varghese N."/>
            <person name="Submissions S."/>
        </authorList>
    </citation>
    <scope>NUCLEOTIDE SEQUENCE [LARGE SCALE GENOMIC DNA]</scope>
    <source>
        <strain evidence="2">DSM 7481</strain>
    </source>
</reference>
<dbReference type="EMBL" id="FOMQ01000014">
    <property type="protein sequence ID" value="SFE10215.1"/>
    <property type="molecule type" value="Genomic_DNA"/>
</dbReference>
<organism evidence="1 2">
    <name type="scientific">Paracidovorax konjaci</name>
    <dbReference type="NCBI Taxonomy" id="32040"/>
    <lineage>
        <taxon>Bacteria</taxon>
        <taxon>Pseudomonadati</taxon>
        <taxon>Pseudomonadota</taxon>
        <taxon>Betaproteobacteria</taxon>
        <taxon>Burkholderiales</taxon>
        <taxon>Comamonadaceae</taxon>
        <taxon>Paracidovorax</taxon>
    </lineage>
</organism>
<dbReference type="InterPro" id="IPR009678">
    <property type="entry name" value="Phage_tail_completion_R"/>
</dbReference>
<dbReference type="Proteomes" id="UP000199517">
    <property type="component" value="Unassembled WGS sequence"/>
</dbReference>
<gene>
    <name evidence="1" type="ORF">SAMN04489710_11486</name>
</gene>
<accession>A0A1I1XSB3</accession>
<dbReference type="Pfam" id="PF06891">
    <property type="entry name" value="P2_Phage_GpR"/>
    <property type="match status" value="1"/>
</dbReference>
<dbReference type="STRING" id="32040.SAMN04489710_11486"/>
<keyword evidence="2" id="KW-1185">Reference proteome</keyword>
<evidence type="ECO:0000313" key="2">
    <source>
        <dbReference type="Proteomes" id="UP000199517"/>
    </source>
</evidence>
<dbReference type="RefSeq" id="WP_175526066.1">
    <property type="nucleotide sequence ID" value="NZ_FOMQ01000014.1"/>
</dbReference>